<dbReference type="AlphaFoldDB" id="A0A519BIR7"/>
<dbReference type="CDD" id="cd00770">
    <property type="entry name" value="SerRS_core"/>
    <property type="match status" value="1"/>
</dbReference>
<comment type="caution">
    <text evidence="12">Lacks conserved residue(s) required for the propagation of feature annotation.</text>
</comment>
<proteinExistence type="inferred from homology"/>
<comment type="catalytic activity">
    <reaction evidence="10 12">
        <text>tRNA(Sec) + L-serine + ATP = L-seryl-tRNA(Sec) + AMP + diphosphate + H(+)</text>
        <dbReference type="Rhea" id="RHEA:42580"/>
        <dbReference type="Rhea" id="RHEA-COMP:9742"/>
        <dbReference type="Rhea" id="RHEA-COMP:10128"/>
        <dbReference type="ChEBI" id="CHEBI:15378"/>
        <dbReference type="ChEBI" id="CHEBI:30616"/>
        <dbReference type="ChEBI" id="CHEBI:33019"/>
        <dbReference type="ChEBI" id="CHEBI:33384"/>
        <dbReference type="ChEBI" id="CHEBI:78442"/>
        <dbReference type="ChEBI" id="CHEBI:78533"/>
        <dbReference type="ChEBI" id="CHEBI:456215"/>
        <dbReference type="EC" id="6.1.1.11"/>
    </reaction>
</comment>
<evidence type="ECO:0000256" key="13">
    <source>
        <dbReference type="PIRSR" id="PIRSR001529-1"/>
    </source>
</evidence>
<evidence type="ECO:0000256" key="15">
    <source>
        <dbReference type="SAM" id="Coils"/>
    </source>
</evidence>
<keyword evidence="7 12" id="KW-0067">ATP-binding</keyword>
<evidence type="ECO:0000313" key="18">
    <source>
        <dbReference type="Proteomes" id="UP000316562"/>
    </source>
</evidence>
<dbReference type="PANTHER" id="PTHR43697">
    <property type="entry name" value="SERYL-TRNA SYNTHETASE"/>
    <property type="match status" value="1"/>
</dbReference>
<dbReference type="SUPFAM" id="SSF46589">
    <property type="entry name" value="tRNA-binding arm"/>
    <property type="match status" value="1"/>
</dbReference>
<dbReference type="PROSITE" id="PS50862">
    <property type="entry name" value="AA_TRNA_LIGASE_II"/>
    <property type="match status" value="1"/>
</dbReference>
<evidence type="ECO:0000259" key="16">
    <source>
        <dbReference type="PROSITE" id="PS50862"/>
    </source>
</evidence>
<dbReference type="GO" id="GO:0016260">
    <property type="term" value="P:selenocysteine biosynthetic process"/>
    <property type="evidence" value="ECO:0007669"/>
    <property type="project" value="UniProtKB-UniRule"/>
</dbReference>
<comment type="pathway">
    <text evidence="2 12">Aminoacyl-tRNA biosynthesis; selenocysteinyl-tRNA(Sec) biosynthesis; L-seryl-tRNA(Sec) from L-serine and tRNA(Sec): step 1/1.</text>
</comment>
<evidence type="ECO:0000256" key="11">
    <source>
        <dbReference type="ARBA" id="ARBA00048823"/>
    </source>
</evidence>
<evidence type="ECO:0000256" key="7">
    <source>
        <dbReference type="ARBA" id="ARBA00022840"/>
    </source>
</evidence>
<keyword evidence="8 12" id="KW-0648">Protein biosynthesis</keyword>
<evidence type="ECO:0000256" key="6">
    <source>
        <dbReference type="ARBA" id="ARBA00022741"/>
    </source>
</evidence>
<keyword evidence="9 12" id="KW-0030">Aminoacyl-tRNA synthetase</keyword>
<protein>
    <recommendedName>
        <fullName evidence="12">Serine--tRNA ligase</fullName>
        <ecNumber evidence="12">6.1.1.11</ecNumber>
    </recommendedName>
    <alternativeName>
        <fullName evidence="12">Seryl-tRNA synthetase</fullName>
        <shortName evidence="12">SerRS</shortName>
    </alternativeName>
    <alternativeName>
        <fullName evidence="12">Seryl-tRNA(Ser/Sec) synthetase</fullName>
    </alternativeName>
</protein>
<comment type="subcellular location">
    <subcellularLocation>
        <location evidence="1 12">Cytoplasm</location>
    </subcellularLocation>
</comment>
<dbReference type="Pfam" id="PF00587">
    <property type="entry name" value="tRNA-synt_2b"/>
    <property type="match status" value="1"/>
</dbReference>
<dbReference type="InterPro" id="IPR015866">
    <property type="entry name" value="Ser-tRNA-synth_1_N"/>
</dbReference>
<feature type="binding site" evidence="12 13">
    <location>
        <position position="283"/>
    </location>
    <ligand>
        <name>L-serine</name>
        <dbReference type="ChEBI" id="CHEBI:33384"/>
    </ligand>
</feature>
<evidence type="ECO:0000256" key="4">
    <source>
        <dbReference type="ARBA" id="ARBA00022490"/>
    </source>
</evidence>
<feature type="binding site" evidence="13">
    <location>
        <position position="260"/>
    </location>
    <ligand>
        <name>L-serine</name>
        <dbReference type="ChEBI" id="CHEBI:33384"/>
    </ligand>
</feature>
<dbReference type="InterPro" id="IPR010978">
    <property type="entry name" value="tRNA-bd_arm"/>
</dbReference>
<dbReference type="InterPro" id="IPR033729">
    <property type="entry name" value="SerRS_core"/>
</dbReference>
<dbReference type="InterPro" id="IPR042103">
    <property type="entry name" value="SerRS_1_N_sf"/>
</dbReference>
<dbReference type="InterPro" id="IPR045864">
    <property type="entry name" value="aa-tRNA-synth_II/BPL/LPL"/>
</dbReference>
<feature type="binding site" evidence="12">
    <location>
        <begin position="229"/>
        <end position="231"/>
    </location>
    <ligand>
        <name>L-serine</name>
        <dbReference type="ChEBI" id="CHEBI:33384"/>
    </ligand>
</feature>
<dbReference type="GO" id="GO:0006434">
    <property type="term" value="P:seryl-tRNA aminoacylation"/>
    <property type="evidence" value="ECO:0007669"/>
    <property type="project" value="UniProtKB-UniRule"/>
</dbReference>
<evidence type="ECO:0000256" key="3">
    <source>
        <dbReference type="ARBA" id="ARBA00010728"/>
    </source>
</evidence>
<comment type="function">
    <text evidence="12">Catalyzes the attachment of serine to tRNA(Ser). Is also able to aminoacylate tRNA(Sec) with serine, to form the misacylated tRNA L-seryl-tRNA(Sec), which will be further converted into selenocysteinyl-tRNA(Sec).</text>
</comment>
<evidence type="ECO:0000256" key="12">
    <source>
        <dbReference type="HAMAP-Rule" id="MF_00176"/>
    </source>
</evidence>
<dbReference type="NCBIfam" id="TIGR00414">
    <property type="entry name" value="serS"/>
    <property type="match status" value="1"/>
</dbReference>
<evidence type="ECO:0000256" key="5">
    <source>
        <dbReference type="ARBA" id="ARBA00022598"/>
    </source>
</evidence>
<keyword evidence="5 12" id="KW-0436">Ligase</keyword>
<accession>A0A519BIR7</accession>
<evidence type="ECO:0000256" key="8">
    <source>
        <dbReference type="ARBA" id="ARBA00022917"/>
    </source>
</evidence>
<feature type="binding site" evidence="12">
    <location>
        <position position="383"/>
    </location>
    <ligand>
        <name>L-serine</name>
        <dbReference type="ChEBI" id="CHEBI:33384"/>
    </ligand>
</feature>
<reference evidence="17 18" key="1">
    <citation type="journal article" date="2019" name="ISME J.">
        <title>Insights into ecological role of a new deltaproteobacterial order Candidatus Acidulodesulfobacterales by metagenomics and metatranscriptomics.</title>
        <authorList>
            <person name="Tan S."/>
            <person name="Liu J."/>
            <person name="Fang Y."/>
            <person name="Hedlund B.P."/>
            <person name="Lian Z.H."/>
            <person name="Huang L.Y."/>
            <person name="Li J.T."/>
            <person name="Huang L.N."/>
            <person name="Li W.J."/>
            <person name="Jiang H.C."/>
            <person name="Dong H.L."/>
            <person name="Shu W.S."/>
        </authorList>
    </citation>
    <scope>NUCLEOTIDE SEQUENCE [LARGE SCALE GENOMIC DNA]</scope>
    <source>
        <strain evidence="17">AP2</strain>
    </source>
</reference>
<feature type="domain" description="Aminoacyl-transfer RNA synthetases class-II family profile" evidence="16">
    <location>
        <begin position="170"/>
        <end position="408"/>
    </location>
</feature>
<dbReference type="Pfam" id="PF02403">
    <property type="entry name" value="Seryl_tRNA_N"/>
    <property type="match status" value="1"/>
</dbReference>
<dbReference type="HAMAP" id="MF_00176">
    <property type="entry name" value="Ser_tRNA_synth_type1"/>
    <property type="match status" value="1"/>
</dbReference>
<comment type="similarity">
    <text evidence="3 12">Belongs to the class-II aminoacyl-tRNA synthetase family. Type-1 seryl-tRNA synthetase subfamily.</text>
</comment>
<dbReference type="InterPro" id="IPR002314">
    <property type="entry name" value="aa-tRNA-synt_IIb"/>
</dbReference>
<gene>
    <name evidence="12" type="primary">serS</name>
    <name evidence="17" type="ORF">EVJ46_02685</name>
</gene>
<evidence type="ECO:0000313" key="17">
    <source>
        <dbReference type="EMBL" id="RZD17152.1"/>
    </source>
</evidence>
<dbReference type="Gene3D" id="3.30.930.10">
    <property type="entry name" value="Bira Bifunctional Protein, Domain 2"/>
    <property type="match status" value="1"/>
</dbReference>
<feature type="binding site" evidence="13">
    <location>
        <position position="381"/>
    </location>
    <ligand>
        <name>L-serine</name>
        <dbReference type="ChEBI" id="CHEBI:33384"/>
    </ligand>
</feature>
<dbReference type="GO" id="GO:0005737">
    <property type="term" value="C:cytoplasm"/>
    <property type="evidence" value="ECO:0007669"/>
    <property type="project" value="UniProtKB-SubCell"/>
</dbReference>
<feature type="binding site" evidence="13">
    <location>
        <position position="229"/>
    </location>
    <ligand>
        <name>L-serine</name>
        <dbReference type="ChEBI" id="CHEBI:33384"/>
    </ligand>
</feature>
<evidence type="ECO:0000256" key="2">
    <source>
        <dbReference type="ARBA" id="ARBA00005045"/>
    </source>
</evidence>
<feature type="binding site" evidence="12 14">
    <location>
        <begin position="260"/>
        <end position="262"/>
    </location>
    <ligand>
        <name>ATP</name>
        <dbReference type="ChEBI" id="CHEBI:30616"/>
    </ligand>
</feature>
<comment type="catalytic activity">
    <reaction evidence="11 12">
        <text>tRNA(Ser) + L-serine + ATP = L-seryl-tRNA(Ser) + AMP + diphosphate + H(+)</text>
        <dbReference type="Rhea" id="RHEA:12292"/>
        <dbReference type="Rhea" id="RHEA-COMP:9669"/>
        <dbReference type="Rhea" id="RHEA-COMP:9703"/>
        <dbReference type="ChEBI" id="CHEBI:15378"/>
        <dbReference type="ChEBI" id="CHEBI:30616"/>
        <dbReference type="ChEBI" id="CHEBI:33019"/>
        <dbReference type="ChEBI" id="CHEBI:33384"/>
        <dbReference type="ChEBI" id="CHEBI:78442"/>
        <dbReference type="ChEBI" id="CHEBI:78533"/>
        <dbReference type="ChEBI" id="CHEBI:456215"/>
        <dbReference type="EC" id="6.1.1.11"/>
    </reaction>
</comment>
<evidence type="ECO:0000256" key="10">
    <source>
        <dbReference type="ARBA" id="ARBA00047929"/>
    </source>
</evidence>
<dbReference type="PRINTS" id="PR00981">
    <property type="entry name" value="TRNASYNTHSER"/>
</dbReference>
<dbReference type="InterPro" id="IPR006195">
    <property type="entry name" value="aa-tRNA-synth_II"/>
</dbReference>
<keyword evidence="15" id="KW-0175">Coiled coil</keyword>
<evidence type="ECO:0000256" key="9">
    <source>
        <dbReference type="ARBA" id="ARBA00023146"/>
    </source>
</evidence>
<keyword evidence="4 12" id="KW-0963">Cytoplasm</keyword>
<dbReference type="Proteomes" id="UP000316562">
    <property type="component" value="Unassembled WGS sequence"/>
</dbReference>
<name>A0A519BIR7_ACIG2</name>
<sequence>MLDIKLIREQKDFVKEEIEKLFIDAPIDEIYELDEIKRNKLFIVENLRNKRKTLSSEIAKEKDASVIQSKKEDVKEINLRIKEEEDLLRDIEQKFNNLMLEVPNLPDPEVPIGKDDSENIPVSYFNEKKTFDFKVKTHYEIGEAKGFIDFNRGVKISGTRFYILRNSFAKLQRAVINFMLNTHTCEHGYEEVYSPFMVNKECLIGTGQLPKFADNLYMDTDSDMWFVPTAEVPVTNMYRNEVLNACDLPIRHAAYTACFRKEKMSAGKDSRGIKRGHQFDKVELVKIVKPEDAKEELFKLIADAQDILNRLDLPHRLVKICTGDLSFSAAEKYDIEVYAPGINEWLEVSSCSNFNTFQARRANIKFKRENDSKPEFAATLNGSGLALPRVMIAIIENYQTIDGNVRIPEALKSYFGSEEII</sequence>
<comment type="subunit">
    <text evidence="12">Homodimer. The tRNA molecule binds across the dimer.</text>
</comment>
<dbReference type="EMBL" id="SGBC01000001">
    <property type="protein sequence ID" value="RZD17152.1"/>
    <property type="molecule type" value="Genomic_DNA"/>
</dbReference>
<dbReference type="PANTHER" id="PTHR43697:SF1">
    <property type="entry name" value="SERINE--TRNA LIGASE"/>
    <property type="match status" value="1"/>
</dbReference>
<dbReference type="GO" id="GO:0004828">
    <property type="term" value="F:serine-tRNA ligase activity"/>
    <property type="evidence" value="ECO:0007669"/>
    <property type="project" value="UniProtKB-UniRule"/>
</dbReference>
<comment type="caution">
    <text evidence="17">The sequence shown here is derived from an EMBL/GenBank/DDBJ whole genome shotgun (WGS) entry which is preliminary data.</text>
</comment>
<dbReference type="InterPro" id="IPR002317">
    <property type="entry name" value="Ser-tRNA-ligase_type_1"/>
</dbReference>
<keyword evidence="6 12" id="KW-0547">Nucleotide-binding</keyword>
<evidence type="ECO:0000256" key="1">
    <source>
        <dbReference type="ARBA" id="ARBA00004496"/>
    </source>
</evidence>
<comment type="domain">
    <text evidence="12">Consists of two distinct domains, a catalytic core and a N-terminal extension that is involved in tRNA binding.</text>
</comment>
<dbReference type="PIRSF" id="PIRSF001529">
    <property type="entry name" value="Ser-tRNA-synth_IIa"/>
    <property type="match status" value="1"/>
</dbReference>
<feature type="binding site" evidence="12 14">
    <location>
        <begin position="347"/>
        <end position="350"/>
    </location>
    <ligand>
        <name>ATP</name>
        <dbReference type="ChEBI" id="CHEBI:30616"/>
    </ligand>
</feature>
<dbReference type="EC" id="6.1.1.11" evidence="12"/>
<dbReference type="UniPathway" id="UPA00906">
    <property type="reaction ID" value="UER00895"/>
</dbReference>
<dbReference type="GO" id="GO:0005524">
    <property type="term" value="F:ATP binding"/>
    <property type="evidence" value="ECO:0007669"/>
    <property type="project" value="UniProtKB-UniRule"/>
</dbReference>
<feature type="coiled-coil region" evidence="15">
    <location>
        <begin position="44"/>
        <end position="101"/>
    </location>
</feature>
<evidence type="ECO:0000256" key="14">
    <source>
        <dbReference type="PIRSR" id="PIRSR001529-2"/>
    </source>
</evidence>
<dbReference type="Gene3D" id="1.10.287.40">
    <property type="entry name" value="Serine-tRNA synthetase, tRNA binding domain"/>
    <property type="match status" value="1"/>
</dbReference>
<dbReference type="SUPFAM" id="SSF55681">
    <property type="entry name" value="Class II aaRS and biotin synthetases"/>
    <property type="match status" value="1"/>
</dbReference>
<organism evidence="17 18">
    <name type="scientific">Acididesulfobacter guangdongensis</name>
    <dbReference type="NCBI Taxonomy" id="2597225"/>
    <lineage>
        <taxon>Bacteria</taxon>
        <taxon>Deltaproteobacteria</taxon>
        <taxon>Candidatus Acidulodesulfobacterales</taxon>
        <taxon>Candidatus Acididesulfobacter</taxon>
    </lineage>
</organism>